<proteinExistence type="predicted"/>
<dbReference type="Proteomes" id="UP001204814">
    <property type="component" value="Unassembled WGS sequence"/>
</dbReference>
<dbReference type="AlphaFoldDB" id="A0AAP2UHZ8"/>
<dbReference type="EMBL" id="JANGBO010000076">
    <property type="protein sequence ID" value="MCQ5063262.1"/>
    <property type="molecule type" value="Genomic_DNA"/>
</dbReference>
<dbReference type="PANTHER" id="PTHR34825">
    <property type="entry name" value="CONSERVED PROTEIN, WITH A WEAK D-GALACTARATE DEHYDRATASE/ALTRONATE HYDROLASE DOMAIN"/>
    <property type="match status" value="1"/>
</dbReference>
<reference evidence="2" key="1">
    <citation type="submission" date="2022-06" db="EMBL/GenBank/DDBJ databases">
        <title>Isolation of gut microbiota from human fecal samples.</title>
        <authorList>
            <person name="Pamer E.G."/>
            <person name="Barat B."/>
            <person name="Waligurski E."/>
            <person name="Medina S."/>
            <person name="Paddock L."/>
            <person name="Mostad J."/>
        </authorList>
    </citation>
    <scope>NUCLEOTIDE SEQUENCE</scope>
    <source>
        <strain evidence="2">DFI.6.24</strain>
    </source>
</reference>
<dbReference type="PANTHER" id="PTHR34825:SF1">
    <property type="entry name" value="AAA-ATPASE-LIKE DOMAIN-CONTAINING PROTEIN"/>
    <property type="match status" value="1"/>
</dbReference>
<sequence length="95" mass="10831">YHKGIASKNELAESLLNISICLEKYYQQKVIILIDEYDVPLQSAYQNNYYDEMVDFLRSVFSSALKTNDALEKGIMTGCHRISKESIFTGLNNAT</sequence>
<feature type="domain" description="AAA-ATPase-like" evidence="1">
    <location>
        <begin position="8"/>
        <end position="88"/>
    </location>
</feature>
<dbReference type="RefSeq" id="WP_256179998.1">
    <property type="nucleotide sequence ID" value="NZ_JANGBO010000076.1"/>
</dbReference>
<gene>
    <name evidence="2" type="ORF">NE542_15805</name>
</gene>
<name>A0AAP2UHZ8_9FIRM</name>
<protein>
    <submittedName>
        <fullName evidence="2">AAA family ATPase</fullName>
    </submittedName>
</protein>
<feature type="non-terminal residue" evidence="2">
    <location>
        <position position="1"/>
    </location>
</feature>
<dbReference type="InterPro" id="IPR018631">
    <property type="entry name" value="AAA-ATPase-like_dom"/>
</dbReference>
<feature type="non-terminal residue" evidence="2">
    <location>
        <position position="95"/>
    </location>
</feature>
<accession>A0AAP2UHZ8</accession>
<dbReference type="Pfam" id="PF09820">
    <property type="entry name" value="AAA-ATPase_like"/>
    <property type="match status" value="1"/>
</dbReference>
<evidence type="ECO:0000313" key="3">
    <source>
        <dbReference type="Proteomes" id="UP001204814"/>
    </source>
</evidence>
<evidence type="ECO:0000313" key="2">
    <source>
        <dbReference type="EMBL" id="MCQ5063262.1"/>
    </source>
</evidence>
<evidence type="ECO:0000259" key="1">
    <source>
        <dbReference type="Pfam" id="PF09820"/>
    </source>
</evidence>
<organism evidence="2 3">
    <name type="scientific">Faecalibacillus intestinalis</name>
    <dbReference type="NCBI Taxonomy" id="1982626"/>
    <lineage>
        <taxon>Bacteria</taxon>
        <taxon>Bacillati</taxon>
        <taxon>Bacillota</taxon>
        <taxon>Erysipelotrichia</taxon>
        <taxon>Erysipelotrichales</taxon>
        <taxon>Coprobacillaceae</taxon>
        <taxon>Faecalibacillus</taxon>
    </lineage>
</organism>
<comment type="caution">
    <text evidence="2">The sequence shown here is derived from an EMBL/GenBank/DDBJ whole genome shotgun (WGS) entry which is preliminary data.</text>
</comment>